<accession>A0A3B9GXZ6</accession>
<evidence type="ECO:0000256" key="1">
    <source>
        <dbReference type="SAM" id="Phobius"/>
    </source>
</evidence>
<dbReference type="GO" id="GO:0006631">
    <property type="term" value="P:fatty acid metabolic process"/>
    <property type="evidence" value="ECO:0007669"/>
    <property type="project" value="InterPro"/>
</dbReference>
<dbReference type="InterPro" id="IPR036188">
    <property type="entry name" value="FAD/NAD-bd_sf"/>
</dbReference>
<name>A0A3B9GXZ6_9PROT</name>
<dbReference type="SUPFAM" id="SSF51905">
    <property type="entry name" value="FAD/NAD(P)-binding domain"/>
    <property type="match status" value="1"/>
</dbReference>
<protein>
    <submittedName>
        <fullName evidence="2">Oleate hydratase</fullName>
    </submittedName>
</protein>
<comment type="caution">
    <text evidence="2">The sequence shown here is derived from an EMBL/GenBank/DDBJ whole genome shotgun (WGS) entry which is preliminary data.</text>
</comment>
<dbReference type="Gene3D" id="3.50.50.60">
    <property type="entry name" value="FAD/NAD(P)-binding domain"/>
    <property type="match status" value="1"/>
</dbReference>
<keyword evidence="1" id="KW-0472">Membrane</keyword>
<dbReference type="GO" id="GO:0050151">
    <property type="term" value="F:oleate hydratase activity"/>
    <property type="evidence" value="ECO:0007669"/>
    <property type="project" value="InterPro"/>
</dbReference>
<reference evidence="2 3" key="1">
    <citation type="journal article" date="2018" name="Nat. Biotechnol.">
        <title>A standardized bacterial taxonomy based on genome phylogeny substantially revises the tree of life.</title>
        <authorList>
            <person name="Parks D.H."/>
            <person name="Chuvochina M."/>
            <person name="Waite D.W."/>
            <person name="Rinke C."/>
            <person name="Skarshewski A."/>
            <person name="Chaumeil P.A."/>
            <person name="Hugenholtz P."/>
        </authorList>
    </citation>
    <scope>NUCLEOTIDE SEQUENCE [LARGE SCALE GENOMIC DNA]</scope>
    <source>
        <strain evidence="2">UBA8733</strain>
    </source>
</reference>
<dbReference type="AlphaFoldDB" id="A0A3B9GXZ6"/>
<organism evidence="2 3">
    <name type="scientific">Hyphomonas adhaerens</name>
    <dbReference type="NCBI Taxonomy" id="81029"/>
    <lineage>
        <taxon>Bacteria</taxon>
        <taxon>Pseudomonadati</taxon>
        <taxon>Pseudomonadota</taxon>
        <taxon>Alphaproteobacteria</taxon>
        <taxon>Hyphomonadales</taxon>
        <taxon>Hyphomonadaceae</taxon>
        <taxon>Hyphomonas</taxon>
    </lineage>
</organism>
<gene>
    <name evidence="2" type="ORF">DCG58_09200</name>
</gene>
<dbReference type="RefSeq" id="WP_272988423.1">
    <property type="nucleotide sequence ID" value="NZ_CAJWRG010000085.1"/>
</dbReference>
<sequence>MKEQPGTPAQYYLAGGGIASLAAAVFLIRDAGIAGEQITIFEKESRFGGSLDGAGDEDAGYLVRGGRMFEKNFVCTFNLLQSIPSGLPGPASAKEDIFAFNQDVPGSSRCRLIRNGAKADASLGLRLRDVRDLLRLTQA</sequence>
<keyword evidence="1" id="KW-1133">Transmembrane helix</keyword>
<dbReference type="Pfam" id="PF06100">
    <property type="entry name" value="MCRA"/>
    <property type="match status" value="1"/>
</dbReference>
<dbReference type="InterPro" id="IPR010354">
    <property type="entry name" value="Oleate_hydratase"/>
</dbReference>
<dbReference type="PANTHER" id="PTHR37417">
    <property type="entry name" value="67 KDA MYOSIN-CROSS-REACTIVE ANTIGEN FAMILY PROTEIN (AFU_ORTHOLOGUE AFUA_5G09970)"/>
    <property type="match status" value="1"/>
</dbReference>
<evidence type="ECO:0000313" key="2">
    <source>
        <dbReference type="EMBL" id="HAE27323.1"/>
    </source>
</evidence>
<evidence type="ECO:0000313" key="3">
    <source>
        <dbReference type="Proteomes" id="UP000259610"/>
    </source>
</evidence>
<keyword evidence="1" id="KW-0812">Transmembrane</keyword>
<proteinExistence type="predicted"/>
<dbReference type="GO" id="GO:0071949">
    <property type="term" value="F:FAD binding"/>
    <property type="evidence" value="ECO:0007669"/>
    <property type="project" value="InterPro"/>
</dbReference>
<dbReference type="Proteomes" id="UP000259610">
    <property type="component" value="Unassembled WGS sequence"/>
</dbReference>
<feature type="transmembrane region" description="Helical" evidence="1">
    <location>
        <begin position="12"/>
        <end position="28"/>
    </location>
</feature>
<dbReference type="EMBL" id="DMAN01000205">
    <property type="protein sequence ID" value="HAE27323.1"/>
    <property type="molecule type" value="Genomic_DNA"/>
</dbReference>
<dbReference type="PANTHER" id="PTHR37417:SF2">
    <property type="entry name" value="67 KDA MYOSIN-CROSS-REACTIVE ANTIGEN FAMILY PROTEIN (AFU_ORTHOLOGUE AFUA_5G09970)"/>
    <property type="match status" value="1"/>
</dbReference>
<feature type="non-terminal residue" evidence="2">
    <location>
        <position position="139"/>
    </location>
</feature>